<dbReference type="AlphaFoldDB" id="A0A9W6TM93"/>
<feature type="region of interest" description="Disordered" evidence="1">
    <location>
        <begin position="1"/>
        <end position="39"/>
    </location>
</feature>
<reference evidence="2" key="1">
    <citation type="submission" date="2023-04" db="EMBL/GenBank/DDBJ databases">
        <title>Phytophthora fragariaefolia NBRC 109709.</title>
        <authorList>
            <person name="Ichikawa N."/>
            <person name="Sato H."/>
            <person name="Tonouchi N."/>
        </authorList>
    </citation>
    <scope>NUCLEOTIDE SEQUENCE</scope>
    <source>
        <strain evidence="2">NBRC 109709</strain>
    </source>
</reference>
<protein>
    <submittedName>
        <fullName evidence="2">Unnamed protein product</fullName>
    </submittedName>
</protein>
<evidence type="ECO:0000313" key="2">
    <source>
        <dbReference type="EMBL" id="GMF15455.1"/>
    </source>
</evidence>
<sequence>MISIRHRRLQSVSEARKAAEETKSEEQEAQQEQEDAVETAKRQLQELELKLQGLTDQKHAKFQLLKDILVAEARSKIAGAATAAKKRRVEFKDPSMTPSPAKMQSPVPLSDAGNVPGSAEKAS</sequence>
<dbReference type="Proteomes" id="UP001165121">
    <property type="component" value="Unassembled WGS sequence"/>
</dbReference>
<organism evidence="2 3">
    <name type="scientific">Phytophthora fragariaefolia</name>
    <dbReference type="NCBI Taxonomy" id="1490495"/>
    <lineage>
        <taxon>Eukaryota</taxon>
        <taxon>Sar</taxon>
        <taxon>Stramenopiles</taxon>
        <taxon>Oomycota</taxon>
        <taxon>Peronosporomycetes</taxon>
        <taxon>Peronosporales</taxon>
        <taxon>Peronosporaceae</taxon>
        <taxon>Phytophthora</taxon>
    </lineage>
</organism>
<gene>
    <name evidence="2" type="ORF">Pfra01_000043300</name>
</gene>
<comment type="caution">
    <text evidence="2">The sequence shown here is derived from an EMBL/GenBank/DDBJ whole genome shotgun (WGS) entry which is preliminary data.</text>
</comment>
<proteinExistence type="predicted"/>
<feature type="compositionally biased region" description="Basic and acidic residues" evidence="1">
    <location>
        <begin position="14"/>
        <end position="26"/>
    </location>
</feature>
<evidence type="ECO:0000256" key="1">
    <source>
        <dbReference type="SAM" id="MobiDB-lite"/>
    </source>
</evidence>
<feature type="compositionally biased region" description="Acidic residues" evidence="1">
    <location>
        <begin position="27"/>
        <end position="37"/>
    </location>
</feature>
<dbReference type="OrthoDB" id="166466at2759"/>
<feature type="region of interest" description="Disordered" evidence="1">
    <location>
        <begin position="79"/>
        <end position="123"/>
    </location>
</feature>
<dbReference type="EMBL" id="BSXT01000035">
    <property type="protein sequence ID" value="GMF15455.1"/>
    <property type="molecule type" value="Genomic_DNA"/>
</dbReference>
<name>A0A9W6TM93_9STRA</name>
<evidence type="ECO:0000313" key="3">
    <source>
        <dbReference type="Proteomes" id="UP001165121"/>
    </source>
</evidence>
<keyword evidence="3" id="KW-1185">Reference proteome</keyword>
<accession>A0A9W6TM93</accession>